<protein>
    <submittedName>
        <fullName evidence="2">Uncharacterized protein</fullName>
    </submittedName>
</protein>
<dbReference type="EMBL" id="JAOPGA020000148">
    <property type="protein sequence ID" value="KAL0477175.1"/>
    <property type="molecule type" value="Genomic_DNA"/>
</dbReference>
<gene>
    <name evidence="2" type="ORF">AKO1_005729</name>
</gene>
<reference evidence="2 3" key="1">
    <citation type="submission" date="2024-03" db="EMBL/GenBank/DDBJ databases">
        <title>The Acrasis kona genome and developmental transcriptomes reveal deep origins of eukaryotic multicellular pathways.</title>
        <authorList>
            <person name="Sheikh S."/>
            <person name="Fu C.-J."/>
            <person name="Brown M.W."/>
            <person name="Baldauf S.L."/>
        </authorList>
    </citation>
    <scope>NUCLEOTIDE SEQUENCE [LARGE SCALE GENOMIC DNA]</scope>
    <source>
        <strain evidence="2 3">ATCC MYA-3509</strain>
    </source>
</reference>
<evidence type="ECO:0000313" key="2">
    <source>
        <dbReference type="EMBL" id="KAL0477175.1"/>
    </source>
</evidence>
<comment type="caution">
    <text evidence="2">The sequence shown here is derived from an EMBL/GenBank/DDBJ whole genome shotgun (WGS) entry which is preliminary data.</text>
</comment>
<feature type="compositionally biased region" description="Polar residues" evidence="1">
    <location>
        <begin position="32"/>
        <end position="42"/>
    </location>
</feature>
<evidence type="ECO:0000256" key="1">
    <source>
        <dbReference type="SAM" id="MobiDB-lite"/>
    </source>
</evidence>
<evidence type="ECO:0000313" key="3">
    <source>
        <dbReference type="Proteomes" id="UP001431209"/>
    </source>
</evidence>
<feature type="region of interest" description="Disordered" evidence="1">
    <location>
        <begin position="1"/>
        <end position="42"/>
    </location>
</feature>
<proteinExistence type="predicted"/>
<organism evidence="2 3">
    <name type="scientific">Acrasis kona</name>
    <dbReference type="NCBI Taxonomy" id="1008807"/>
    <lineage>
        <taxon>Eukaryota</taxon>
        <taxon>Discoba</taxon>
        <taxon>Heterolobosea</taxon>
        <taxon>Tetramitia</taxon>
        <taxon>Eutetramitia</taxon>
        <taxon>Acrasidae</taxon>
        <taxon>Acrasis</taxon>
    </lineage>
</organism>
<dbReference type="AlphaFoldDB" id="A0AAW2YJK3"/>
<accession>A0AAW2YJK3</accession>
<dbReference type="Proteomes" id="UP001431209">
    <property type="component" value="Unassembled WGS sequence"/>
</dbReference>
<feature type="compositionally biased region" description="Polar residues" evidence="1">
    <location>
        <begin position="1"/>
        <end position="12"/>
    </location>
</feature>
<keyword evidence="3" id="KW-1185">Reference proteome</keyword>
<name>A0AAW2YJK3_9EUKA</name>
<sequence length="96" mass="10722">MSSLRGPQSPRLQPTKKASLPNLLLAPRSDNRFTGMSPTDQNLSPVSKEIFFAKKKPIQRNLVSGPSAENIHQDITVTDSMDVDQDNRTFEEIVNK</sequence>